<dbReference type="GO" id="GO:0003676">
    <property type="term" value="F:nucleic acid binding"/>
    <property type="evidence" value="ECO:0007669"/>
    <property type="project" value="InterPro"/>
</dbReference>
<reference evidence="8" key="1">
    <citation type="submission" date="2020-10" db="EMBL/GenBank/DDBJ databases">
        <authorList>
            <person name="Gilroy R."/>
        </authorList>
    </citation>
    <scope>NUCLEOTIDE SEQUENCE</scope>
    <source>
        <strain evidence="8">ChiSjej4B22-8148</strain>
    </source>
</reference>
<dbReference type="Proteomes" id="UP000886757">
    <property type="component" value="Unassembled WGS sequence"/>
</dbReference>
<evidence type="ECO:0000313" key="9">
    <source>
        <dbReference type="Proteomes" id="UP000886757"/>
    </source>
</evidence>
<evidence type="ECO:0000259" key="7">
    <source>
        <dbReference type="Pfam" id="PF17827"/>
    </source>
</evidence>
<dbReference type="InterPro" id="IPR029063">
    <property type="entry name" value="SAM-dependent_MTases_sf"/>
</dbReference>
<dbReference type="PANTHER" id="PTHR18895">
    <property type="entry name" value="HEMK METHYLTRANSFERASE"/>
    <property type="match status" value="1"/>
</dbReference>
<evidence type="ECO:0000256" key="3">
    <source>
        <dbReference type="ARBA" id="ARBA00022691"/>
    </source>
</evidence>
<evidence type="ECO:0000256" key="2">
    <source>
        <dbReference type="ARBA" id="ARBA00022679"/>
    </source>
</evidence>
<accession>A0A9D1D988</accession>
<dbReference type="Gene3D" id="1.10.8.10">
    <property type="entry name" value="DNA helicase RuvA subunit, C-terminal domain"/>
    <property type="match status" value="1"/>
</dbReference>
<dbReference type="NCBIfam" id="TIGR03534">
    <property type="entry name" value="RF_mod_PrmC"/>
    <property type="match status" value="1"/>
</dbReference>
<dbReference type="FunFam" id="3.40.50.150:FF:000053">
    <property type="entry name" value="Release factor glutamine methyltransferase"/>
    <property type="match status" value="1"/>
</dbReference>
<dbReference type="NCBIfam" id="TIGR00536">
    <property type="entry name" value="hemK_fam"/>
    <property type="match status" value="1"/>
</dbReference>
<comment type="function">
    <text evidence="5">Methylates the class 1 translation termination release factors RF1/PrfA and RF2/PrfB on the glutamine residue of the universally conserved GGQ motif.</text>
</comment>
<evidence type="ECO:0000256" key="5">
    <source>
        <dbReference type="HAMAP-Rule" id="MF_02126"/>
    </source>
</evidence>
<keyword evidence="2 5" id="KW-0808">Transferase</keyword>
<comment type="catalytic activity">
    <reaction evidence="4 5">
        <text>L-glutaminyl-[peptide chain release factor] + S-adenosyl-L-methionine = N(5)-methyl-L-glutaminyl-[peptide chain release factor] + S-adenosyl-L-homocysteine + H(+)</text>
        <dbReference type="Rhea" id="RHEA:42896"/>
        <dbReference type="Rhea" id="RHEA-COMP:10271"/>
        <dbReference type="Rhea" id="RHEA-COMP:10272"/>
        <dbReference type="ChEBI" id="CHEBI:15378"/>
        <dbReference type="ChEBI" id="CHEBI:30011"/>
        <dbReference type="ChEBI" id="CHEBI:57856"/>
        <dbReference type="ChEBI" id="CHEBI:59789"/>
        <dbReference type="ChEBI" id="CHEBI:61891"/>
        <dbReference type="EC" id="2.1.1.297"/>
    </reaction>
</comment>
<dbReference type="GO" id="GO:0032259">
    <property type="term" value="P:methylation"/>
    <property type="evidence" value="ECO:0007669"/>
    <property type="project" value="UniProtKB-KW"/>
</dbReference>
<dbReference type="Pfam" id="PF17827">
    <property type="entry name" value="PrmC_N"/>
    <property type="match status" value="1"/>
</dbReference>
<gene>
    <name evidence="5 8" type="primary">prmC</name>
    <name evidence="8" type="ORF">IAB31_07585</name>
</gene>
<proteinExistence type="inferred from homology"/>
<dbReference type="InterPro" id="IPR004556">
    <property type="entry name" value="HemK-like"/>
</dbReference>
<dbReference type="GO" id="GO:0102559">
    <property type="term" value="F:peptide chain release factor N(5)-glutamine methyltransferase activity"/>
    <property type="evidence" value="ECO:0007669"/>
    <property type="project" value="UniProtKB-EC"/>
</dbReference>
<evidence type="ECO:0000256" key="4">
    <source>
        <dbReference type="ARBA" id="ARBA00048391"/>
    </source>
</evidence>
<feature type="binding site" evidence="5">
    <location>
        <position position="182"/>
    </location>
    <ligand>
        <name>S-adenosyl-L-methionine</name>
        <dbReference type="ChEBI" id="CHEBI:59789"/>
    </ligand>
</feature>
<dbReference type="EC" id="2.1.1.297" evidence="5"/>
<keyword evidence="1 5" id="KW-0489">Methyltransferase</keyword>
<dbReference type="Gene3D" id="3.40.50.150">
    <property type="entry name" value="Vaccinia Virus protein VP39"/>
    <property type="match status" value="1"/>
</dbReference>
<comment type="similarity">
    <text evidence="5">Belongs to the protein N5-glutamine methyltransferase family. PrmC subfamily.</text>
</comment>
<comment type="caution">
    <text evidence="5">Lacks conserved residue(s) required for the propagation of feature annotation.</text>
</comment>
<dbReference type="AlphaFoldDB" id="A0A9D1D988"/>
<keyword evidence="3 5" id="KW-0949">S-adenosyl-L-methionine</keyword>
<comment type="caution">
    <text evidence="8">The sequence shown here is derived from an EMBL/GenBank/DDBJ whole genome shotgun (WGS) entry which is preliminary data.</text>
</comment>
<dbReference type="InterPro" id="IPR050320">
    <property type="entry name" value="N5-glutamine_MTase"/>
</dbReference>
<dbReference type="HAMAP" id="MF_02126">
    <property type="entry name" value="RF_methyltr_PrmC"/>
    <property type="match status" value="1"/>
</dbReference>
<name>A0A9D1D988_9FIRM</name>
<sequence>MRFREICREGEKRLAAAGIPDAAVDAWYLMEFVTHKSRAQFLLCREDEMPEPEREKYMALIERRASHIPLQQITGEQEFMGFSFMVNDSVLIPRQDTEILVEEACRRIRPGMRVLDLCTGSGCIIISLAKLCPGIRAEASDFSGEALQVARENGARLGVQIKWHKGDLFSEIQDRYDVIVSNPPYIPTAQIQTLSEEVRLHEPYQALDGKEDGLYFYREIAGRAKHYLKPEGWLLFEIGWDQAPEVKKILKKSGFSEIQVKKDLAGLNRVVSGKMKQ</sequence>
<feature type="binding site" evidence="5">
    <location>
        <begin position="182"/>
        <end position="185"/>
    </location>
    <ligand>
        <name>substrate</name>
    </ligand>
</feature>
<protein>
    <recommendedName>
        <fullName evidence="5">Release factor glutamine methyltransferase</fullName>
        <shortName evidence="5">RF MTase</shortName>
        <ecNumber evidence="5">2.1.1.297</ecNumber>
    </recommendedName>
    <alternativeName>
        <fullName evidence="5">N5-glutamine methyltransferase PrmC</fullName>
    </alternativeName>
    <alternativeName>
        <fullName evidence="5">Protein-(glutamine-N5) MTase PrmC</fullName>
    </alternativeName>
    <alternativeName>
        <fullName evidence="5">Protein-glutamine N-methyltransferase PrmC</fullName>
    </alternativeName>
</protein>
<dbReference type="InterPro" id="IPR040758">
    <property type="entry name" value="PrmC_N"/>
</dbReference>
<feature type="domain" description="Release factor glutamine methyltransferase N-terminal" evidence="7">
    <location>
        <begin position="5"/>
        <end position="75"/>
    </location>
</feature>
<dbReference type="InterPro" id="IPR002052">
    <property type="entry name" value="DNA_methylase_N6_adenine_CS"/>
</dbReference>
<feature type="domain" description="Methyltransferase small" evidence="6">
    <location>
        <begin position="97"/>
        <end position="190"/>
    </location>
</feature>
<evidence type="ECO:0000256" key="1">
    <source>
        <dbReference type="ARBA" id="ARBA00022603"/>
    </source>
</evidence>
<dbReference type="PANTHER" id="PTHR18895:SF74">
    <property type="entry name" value="MTRF1L RELEASE FACTOR GLUTAMINE METHYLTRANSFERASE"/>
    <property type="match status" value="1"/>
</dbReference>
<dbReference type="PROSITE" id="PS00092">
    <property type="entry name" value="N6_MTASE"/>
    <property type="match status" value="1"/>
</dbReference>
<organism evidence="8 9">
    <name type="scientific">Candidatus Choladousia intestinavium</name>
    <dbReference type="NCBI Taxonomy" id="2840727"/>
    <lineage>
        <taxon>Bacteria</taxon>
        <taxon>Bacillati</taxon>
        <taxon>Bacillota</taxon>
        <taxon>Clostridia</taxon>
        <taxon>Lachnospirales</taxon>
        <taxon>Lachnospiraceae</taxon>
        <taxon>Lachnospiraceae incertae sedis</taxon>
        <taxon>Candidatus Choladousia</taxon>
    </lineage>
</organism>
<dbReference type="SUPFAM" id="SSF53335">
    <property type="entry name" value="S-adenosyl-L-methionine-dependent methyltransferases"/>
    <property type="match status" value="1"/>
</dbReference>
<dbReference type="Pfam" id="PF05175">
    <property type="entry name" value="MTS"/>
    <property type="match status" value="1"/>
</dbReference>
<evidence type="ECO:0000259" key="6">
    <source>
        <dbReference type="Pfam" id="PF05175"/>
    </source>
</evidence>
<feature type="binding site" evidence="5">
    <location>
        <position position="141"/>
    </location>
    <ligand>
        <name>S-adenosyl-L-methionine</name>
        <dbReference type="ChEBI" id="CHEBI:59789"/>
    </ligand>
</feature>
<evidence type="ECO:0000313" key="8">
    <source>
        <dbReference type="EMBL" id="HIR13769.1"/>
    </source>
</evidence>
<dbReference type="EMBL" id="DVGK01000084">
    <property type="protein sequence ID" value="HIR13769.1"/>
    <property type="molecule type" value="Genomic_DNA"/>
</dbReference>
<reference evidence="8" key="2">
    <citation type="journal article" date="2021" name="PeerJ">
        <title>Extensive microbial diversity within the chicken gut microbiome revealed by metagenomics and culture.</title>
        <authorList>
            <person name="Gilroy R."/>
            <person name="Ravi A."/>
            <person name="Getino M."/>
            <person name="Pursley I."/>
            <person name="Horton D.L."/>
            <person name="Alikhan N.F."/>
            <person name="Baker D."/>
            <person name="Gharbi K."/>
            <person name="Hall N."/>
            <person name="Watson M."/>
            <person name="Adriaenssens E.M."/>
            <person name="Foster-Nyarko E."/>
            <person name="Jarju S."/>
            <person name="Secka A."/>
            <person name="Antonio M."/>
            <person name="Oren A."/>
            <person name="Chaudhuri R.R."/>
            <person name="La Ragione R."/>
            <person name="Hildebrand F."/>
            <person name="Pallen M.J."/>
        </authorList>
    </citation>
    <scope>NUCLEOTIDE SEQUENCE</scope>
    <source>
        <strain evidence="8">ChiSjej4B22-8148</strain>
    </source>
</reference>
<dbReference type="InterPro" id="IPR019874">
    <property type="entry name" value="RF_methyltr_PrmC"/>
</dbReference>
<dbReference type="CDD" id="cd02440">
    <property type="entry name" value="AdoMet_MTases"/>
    <property type="match status" value="1"/>
</dbReference>
<dbReference type="InterPro" id="IPR007848">
    <property type="entry name" value="Small_mtfrase_dom"/>
</dbReference>